<keyword evidence="4" id="KW-0479">Metal-binding</keyword>
<evidence type="ECO:0000256" key="8">
    <source>
        <dbReference type="SAM" id="MobiDB-lite"/>
    </source>
</evidence>
<evidence type="ECO:0000256" key="3">
    <source>
        <dbReference type="ARBA" id="ARBA00022670"/>
    </source>
</evidence>
<keyword evidence="7" id="KW-0482">Metalloprotease</keyword>
<dbReference type="GO" id="GO:0005829">
    <property type="term" value="C:cytosol"/>
    <property type="evidence" value="ECO:0007669"/>
    <property type="project" value="TreeGrafter"/>
</dbReference>
<feature type="domain" description="Coenzyme PQQ synthesis protein F-like C-terminal lobe" evidence="11">
    <location>
        <begin position="767"/>
        <end position="866"/>
    </location>
</feature>
<evidence type="ECO:0000313" key="13">
    <source>
        <dbReference type="Proteomes" id="UP001153076"/>
    </source>
</evidence>
<comment type="cofactor">
    <cofactor evidence="1">
        <name>Zn(2+)</name>
        <dbReference type="ChEBI" id="CHEBI:29105"/>
    </cofactor>
</comment>
<dbReference type="PROSITE" id="PS00143">
    <property type="entry name" value="INSULINASE"/>
    <property type="match status" value="1"/>
</dbReference>
<dbReference type="Pfam" id="PF22456">
    <property type="entry name" value="PqqF-like_C_4"/>
    <property type="match status" value="1"/>
</dbReference>
<dbReference type="InterPro" id="IPR050626">
    <property type="entry name" value="Peptidase_M16"/>
</dbReference>
<comment type="similarity">
    <text evidence="2">Belongs to the peptidase M16 family.</text>
</comment>
<dbReference type="InterPro" id="IPR032632">
    <property type="entry name" value="Peptidase_M16_M"/>
</dbReference>
<evidence type="ECO:0000259" key="10">
    <source>
        <dbReference type="Pfam" id="PF16187"/>
    </source>
</evidence>
<gene>
    <name evidence="12" type="ORF">Cgig2_023954</name>
</gene>
<evidence type="ECO:0000256" key="4">
    <source>
        <dbReference type="ARBA" id="ARBA00022723"/>
    </source>
</evidence>
<keyword evidence="13" id="KW-1185">Reference proteome</keyword>
<evidence type="ECO:0008006" key="14">
    <source>
        <dbReference type="Google" id="ProtNLM"/>
    </source>
</evidence>
<feature type="region of interest" description="Disordered" evidence="8">
    <location>
        <begin position="40"/>
        <end position="104"/>
    </location>
</feature>
<name>A0A9Q1QFR9_9CARY</name>
<organism evidence="12 13">
    <name type="scientific">Carnegiea gigantea</name>
    <dbReference type="NCBI Taxonomy" id="171969"/>
    <lineage>
        <taxon>Eukaryota</taxon>
        <taxon>Viridiplantae</taxon>
        <taxon>Streptophyta</taxon>
        <taxon>Embryophyta</taxon>
        <taxon>Tracheophyta</taxon>
        <taxon>Spermatophyta</taxon>
        <taxon>Magnoliopsida</taxon>
        <taxon>eudicotyledons</taxon>
        <taxon>Gunneridae</taxon>
        <taxon>Pentapetalae</taxon>
        <taxon>Caryophyllales</taxon>
        <taxon>Cactineae</taxon>
        <taxon>Cactaceae</taxon>
        <taxon>Cactoideae</taxon>
        <taxon>Echinocereeae</taxon>
        <taxon>Carnegiea</taxon>
    </lineage>
</organism>
<sequence length="953" mass="109564">MTAGGVKLSSDDIVKKSPNDRKLYRYIELENGLCALLVHDPEIYPADPPHQFNDGEEDDDEEEEEDDGEEDEDEDDEEEDSEEDDNAGSERGSAKANKGPSQTKKAAAAVSVGIGSFSDPYEAQGLAHFLEHMLFMGSAEFPDENEYDSYLSKHGGSSNAYTETEHTCYHFEVKREFLKGALRRFSQFFISPLVKGEAMDREVLAVDSEPLDTLESWVLELFADVKTGPLSKREIKDEGPIWNVGKLYRLEAVKDVHILELSWKLPCLRKDYLKKSEDYLAHLIGHEGRGSLHFFLKNKGWITSISAGVGDEGMHRSSLAYIFGMSINLTDSGLDKVYEIIGYIYQYLKLLRQAPPQKWIFKELQDIANMEFRFAEEQPQDDYAAELAENLLVYPPEHVVYGEYAYEDWDPEKIKSILSFFTPENMRVDVLSKSFSESGGILYEPWFGSRYIEEDISRSMMHAWKDPPEIDGSLHLPSKNDFIPVKFSVHADSLLNVGAAASYPRCILDEPLMRFWYKLDETFKLPRANTYFRINLKGAYASVQSCLLTEMFVLLLKDELNEIVYQASIAKLETSISVSSDKLELKIYGFNEKLPLLFSKILEVAKSFSPKDDRFKVIKEDMERTLRNTNMKPLSHASYSRLQILCKSFWDVEDKLKCLNSLSLAELQAFIPELLSELYVEGLCHGNLLEEEVINISNTFKCNFSVPAIPFEMRHKEQVLCLPSGANVVRDIHVKNKMETNSVVELYYQFEQDNGVNSIRLKGFSDLFDEIVQEPLFNQLRTKEQLGYVVECSPRLTYRVLGFCFCVQSSDYNPIHLQYRIDNFIDSLEDLLGGLDDESFESYKNGLIARLLEKDPSLTYETNRFWNQIVDKRYMFDLSEKEVQQLRNMKKSDLVEWYNTYFKLVSPKCRRLAVRIWGCNTDMNEAEVQRRSMQVIDDLAAFKSSSVFYPSIC</sequence>
<feature type="domain" description="Peptidase M16 middle/third" evidence="10">
    <location>
        <begin position="372"/>
        <end position="657"/>
    </location>
</feature>
<dbReference type="InterPro" id="IPR011249">
    <property type="entry name" value="Metalloenz_LuxS/M16"/>
</dbReference>
<evidence type="ECO:0000256" key="2">
    <source>
        <dbReference type="ARBA" id="ARBA00007261"/>
    </source>
</evidence>
<proteinExistence type="inferred from homology"/>
<evidence type="ECO:0000256" key="5">
    <source>
        <dbReference type="ARBA" id="ARBA00022801"/>
    </source>
</evidence>
<keyword evidence="6" id="KW-0862">Zinc</keyword>
<dbReference type="AlphaFoldDB" id="A0A9Q1QFR9"/>
<evidence type="ECO:0000259" key="11">
    <source>
        <dbReference type="Pfam" id="PF22456"/>
    </source>
</evidence>
<dbReference type="FunFam" id="3.30.830.10:FF:000003">
    <property type="entry name" value="Insulin-degrading enzyme"/>
    <property type="match status" value="1"/>
</dbReference>
<dbReference type="PANTHER" id="PTHR43690">
    <property type="entry name" value="NARDILYSIN"/>
    <property type="match status" value="1"/>
</dbReference>
<dbReference type="GO" id="GO:0046872">
    <property type="term" value="F:metal ion binding"/>
    <property type="evidence" value="ECO:0007669"/>
    <property type="project" value="UniProtKB-KW"/>
</dbReference>
<evidence type="ECO:0000256" key="1">
    <source>
        <dbReference type="ARBA" id="ARBA00001947"/>
    </source>
</evidence>
<dbReference type="InterPro" id="IPR001431">
    <property type="entry name" value="Pept_M16_Zn_BS"/>
</dbReference>
<dbReference type="FunFam" id="3.30.830.10:FF:000005">
    <property type="entry name" value="nardilysin isoform X1"/>
    <property type="match status" value="1"/>
</dbReference>
<dbReference type="OrthoDB" id="952271at2759"/>
<feature type="compositionally biased region" description="Acidic residues" evidence="8">
    <location>
        <begin position="54"/>
        <end position="87"/>
    </location>
</feature>
<dbReference type="FunFam" id="3.30.830.10:FF:000030">
    <property type="entry name" value="Insulin-degrading enzyme"/>
    <property type="match status" value="1"/>
</dbReference>
<evidence type="ECO:0000259" key="9">
    <source>
        <dbReference type="Pfam" id="PF00675"/>
    </source>
</evidence>
<dbReference type="EMBL" id="JAKOGI010000196">
    <property type="protein sequence ID" value="KAJ8440189.1"/>
    <property type="molecule type" value="Genomic_DNA"/>
</dbReference>
<feature type="region of interest" description="Disordered" evidence="8">
    <location>
        <begin position="1"/>
        <end position="21"/>
    </location>
</feature>
<evidence type="ECO:0000256" key="7">
    <source>
        <dbReference type="ARBA" id="ARBA00023049"/>
    </source>
</evidence>
<dbReference type="Pfam" id="PF00675">
    <property type="entry name" value="Peptidase_M16"/>
    <property type="match status" value="1"/>
</dbReference>
<dbReference type="GO" id="GO:0004222">
    <property type="term" value="F:metalloendopeptidase activity"/>
    <property type="evidence" value="ECO:0007669"/>
    <property type="project" value="InterPro"/>
</dbReference>
<dbReference type="PANTHER" id="PTHR43690:SF18">
    <property type="entry name" value="INSULIN-DEGRADING ENZYME-RELATED"/>
    <property type="match status" value="1"/>
</dbReference>
<evidence type="ECO:0000313" key="12">
    <source>
        <dbReference type="EMBL" id="KAJ8440189.1"/>
    </source>
</evidence>
<dbReference type="Proteomes" id="UP001153076">
    <property type="component" value="Unassembled WGS sequence"/>
</dbReference>
<comment type="caution">
    <text evidence="12">The sequence shown here is derived from an EMBL/GenBank/DDBJ whole genome shotgun (WGS) entry which is preliminary data.</text>
</comment>
<dbReference type="GO" id="GO:0006508">
    <property type="term" value="P:proteolysis"/>
    <property type="evidence" value="ECO:0007669"/>
    <property type="project" value="UniProtKB-KW"/>
</dbReference>
<accession>A0A9Q1QFR9</accession>
<dbReference type="SUPFAM" id="SSF63411">
    <property type="entry name" value="LuxS/MPP-like metallohydrolase"/>
    <property type="match status" value="4"/>
</dbReference>
<dbReference type="Pfam" id="PF16187">
    <property type="entry name" value="Peptidase_M16_M"/>
    <property type="match status" value="1"/>
</dbReference>
<dbReference type="InterPro" id="IPR054734">
    <property type="entry name" value="PqqF-like_C_4"/>
</dbReference>
<reference evidence="12" key="1">
    <citation type="submission" date="2022-04" db="EMBL/GenBank/DDBJ databases">
        <title>Carnegiea gigantea Genome sequencing and assembly v2.</title>
        <authorList>
            <person name="Copetti D."/>
            <person name="Sanderson M.J."/>
            <person name="Burquez A."/>
            <person name="Wojciechowski M.F."/>
        </authorList>
    </citation>
    <scope>NUCLEOTIDE SEQUENCE</scope>
    <source>
        <strain evidence="12">SGP5-SGP5p</strain>
        <tissue evidence="12">Aerial part</tissue>
    </source>
</reference>
<feature type="domain" description="Peptidase M16 N-terminal" evidence="9">
    <location>
        <begin position="102"/>
        <end position="210"/>
    </location>
</feature>
<feature type="compositionally biased region" description="Basic and acidic residues" evidence="8">
    <location>
        <begin position="9"/>
        <end position="21"/>
    </location>
</feature>
<evidence type="ECO:0000256" key="6">
    <source>
        <dbReference type="ARBA" id="ARBA00022833"/>
    </source>
</evidence>
<keyword evidence="5" id="KW-0378">Hydrolase</keyword>
<keyword evidence="3" id="KW-0645">Protease</keyword>
<dbReference type="Gene3D" id="3.30.830.10">
    <property type="entry name" value="Metalloenzyme, LuxS/M16 peptidase-like"/>
    <property type="match status" value="4"/>
</dbReference>
<dbReference type="InterPro" id="IPR011765">
    <property type="entry name" value="Pept_M16_N"/>
</dbReference>
<protein>
    <recommendedName>
        <fullName evidence="14">Nardilysin</fullName>
    </recommendedName>
</protein>